<dbReference type="PANTHER" id="PTHR12631">
    <property type="entry name" value="ALPHA-L-IDURONIDASE"/>
    <property type="match status" value="1"/>
</dbReference>
<accession>A0A426U7R0</accession>
<dbReference type="PANTHER" id="PTHR12631:SF10">
    <property type="entry name" value="BETA-XYLOSIDASE-LIKE PROTEIN-RELATED"/>
    <property type="match status" value="1"/>
</dbReference>
<comment type="caution">
    <text evidence="1">The sequence shown here is derived from an EMBL/GenBank/DDBJ whole genome shotgun (WGS) entry which is preliminary data.</text>
</comment>
<dbReference type="InterPro" id="IPR017853">
    <property type="entry name" value="GH"/>
</dbReference>
<protein>
    <submittedName>
        <fullName evidence="1">Uncharacterized protein</fullName>
    </submittedName>
</protein>
<dbReference type="Gene3D" id="3.20.20.80">
    <property type="entry name" value="Glycosidases"/>
    <property type="match status" value="1"/>
</dbReference>
<gene>
    <name evidence="1" type="ORF">EI684_03625</name>
</gene>
<evidence type="ECO:0000313" key="2">
    <source>
        <dbReference type="Proteomes" id="UP000280307"/>
    </source>
</evidence>
<dbReference type="EMBL" id="RSAS01000143">
    <property type="protein sequence ID" value="RRR76035.1"/>
    <property type="molecule type" value="Genomic_DNA"/>
</dbReference>
<name>A0A426U7R0_9CHLR</name>
<dbReference type="InterPro" id="IPR051923">
    <property type="entry name" value="Glycosyl_Hydrolase_39"/>
</dbReference>
<organism evidence="1 2">
    <name type="scientific">Candidatus Viridilinea halotolerans</name>
    <dbReference type="NCBI Taxonomy" id="2491704"/>
    <lineage>
        <taxon>Bacteria</taxon>
        <taxon>Bacillati</taxon>
        <taxon>Chloroflexota</taxon>
        <taxon>Chloroflexia</taxon>
        <taxon>Chloroflexales</taxon>
        <taxon>Chloroflexineae</taxon>
        <taxon>Oscillochloridaceae</taxon>
        <taxon>Candidatus Viridilinea</taxon>
    </lineage>
</organism>
<dbReference type="GO" id="GO:0004553">
    <property type="term" value="F:hydrolase activity, hydrolyzing O-glycosyl compounds"/>
    <property type="evidence" value="ECO:0007669"/>
    <property type="project" value="TreeGrafter"/>
</dbReference>
<sequence length="365" mass="41186">MLKPLHFFALLTVTALFAHQFFALRLPQPLDLPPQQQVVSRNPLIGLHTRLTGVGDEVYIHQALAQVREMGATWIVDLFPWAYVQPRSRYGYDWTGADMVIEHAHRQGLRVIARLDIVPAWARPPGTTDRHLDPAYYQDYANYVAAFAARYTPQGVQHLIIWNEPNLSFEWGERSPDPGAYAALLKVVYPTVKAVAPEALIVAGALSPGSALAGGHTRMDDMQYLASLYDAQAGPYFDVWAAHAYGGREPPEAEPAPERVNFRRIELVRAMMEHFGDGDKPMIITEAGYNDHPRWNGAVTPAERIQWTIATYELARTYPWLDAVALWQHSTPFTTHSHPDAWNFVAPDGTPRAIYHAVREYARER</sequence>
<proteinExistence type="predicted"/>
<dbReference type="AlphaFoldDB" id="A0A426U7R0"/>
<evidence type="ECO:0000313" key="1">
    <source>
        <dbReference type="EMBL" id="RRR76035.1"/>
    </source>
</evidence>
<dbReference type="SUPFAM" id="SSF51445">
    <property type="entry name" value="(Trans)glycosidases"/>
    <property type="match status" value="1"/>
</dbReference>
<dbReference type="Proteomes" id="UP000280307">
    <property type="component" value="Unassembled WGS sequence"/>
</dbReference>
<reference evidence="1 2" key="1">
    <citation type="submission" date="2018-12" db="EMBL/GenBank/DDBJ databases">
        <title>Genome Sequence of Candidatus Viridilinea halotolerans isolated from saline sulfide-rich spring.</title>
        <authorList>
            <person name="Grouzdev D.S."/>
            <person name="Burganskaya E.I."/>
            <person name="Krutkina M.S."/>
            <person name="Sukhacheva M.V."/>
            <person name="Gorlenko V.M."/>
        </authorList>
    </citation>
    <scope>NUCLEOTIDE SEQUENCE [LARGE SCALE GENOMIC DNA]</scope>
    <source>
        <strain evidence="1">Chok-6</strain>
    </source>
</reference>